<dbReference type="PANTHER" id="PTHR31384">
    <property type="entry name" value="AUXIN RESPONSE FACTOR 4-RELATED"/>
    <property type="match status" value="1"/>
</dbReference>
<dbReference type="AlphaFoldDB" id="A0AAV1AVN1"/>
<dbReference type="Proteomes" id="UP001157006">
    <property type="component" value="Chromosome 5"/>
</dbReference>
<name>A0AAV1AVN1_VICFA</name>
<dbReference type="InterPro" id="IPR010525">
    <property type="entry name" value="ARF_dom"/>
</dbReference>
<feature type="region of interest" description="Disordered" evidence="9">
    <location>
        <begin position="1"/>
        <end position="22"/>
    </location>
</feature>
<dbReference type="CDD" id="cd10017">
    <property type="entry name" value="B3_DNA"/>
    <property type="match status" value="1"/>
</dbReference>
<feature type="compositionally biased region" description="Polar residues" evidence="9">
    <location>
        <begin position="600"/>
        <end position="611"/>
    </location>
</feature>
<keyword evidence="7 8" id="KW-0927">Auxin signaling pathway</keyword>
<dbReference type="SMART" id="SM01019">
    <property type="entry name" value="B3"/>
    <property type="match status" value="1"/>
</dbReference>
<evidence type="ECO:0000313" key="12">
    <source>
        <dbReference type="Proteomes" id="UP001157006"/>
    </source>
</evidence>
<evidence type="ECO:0000256" key="9">
    <source>
        <dbReference type="SAM" id="MobiDB-lite"/>
    </source>
</evidence>
<dbReference type="FunFam" id="2.40.330.10:FF:000001">
    <property type="entry name" value="Auxin response factor"/>
    <property type="match status" value="1"/>
</dbReference>
<keyword evidence="5 8" id="KW-0804">Transcription</keyword>
<dbReference type="InterPro" id="IPR015300">
    <property type="entry name" value="DNA-bd_pseudobarrel_sf"/>
</dbReference>
<gene>
    <name evidence="11" type="ORF">VFH_V137400</name>
</gene>
<evidence type="ECO:0000256" key="4">
    <source>
        <dbReference type="ARBA" id="ARBA00023125"/>
    </source>
</evidence>
<dbReference type="PANTHER" id="PTHR31384:SF39">
    <property type="entry name" value="AUXIN RESPONSE FACTOR"/>
    <property type="match status" value="1"/>
</dbReference>
<dbReference type="GO" id="GO:0005634">
    <property type="term" value="C:nucleus"/>
    <property type="evidence" value="ECO:0007669"/>
    <property type="project" value="UniProtKB-SubCell"/>
</dbReference>
<dbReference type="GO" id="GO:0009734">
    <property type="term" value="P:auxin-activated signaling pathway"/>
    <property type="evidence" value="ECO:0007669"/>
    <property type="project" value="UniProtKB-KW"/>
</dbReference>
<protein>
    <recommendedName>
        <fullName evidence="8">Auxin response factor</fullName>
    </recommendedName>
</protein>
<keyword evidence="6 8" id="KW-0539">Nucleus</keyword>
<evidence type="ECO:0000256" key="7">
    <source>
        <dbReference type="ARBA" id="ARBA00023294"/>
    </source>
</evidence>
<comment type="subunit">
    <text evidence="8">Homodimers and heterodimers.</text>
</comment>
<sequence length="617" mass="69782">MKAKTNCCNGTPSNKKKDKESKKKLIDGNRDVDPQLWHAVAGGIVRIPEVNSKIFYFPQGHVEHACEPVHFPDDFKIPSKIPCRVAAIHYRADPDTDEVYAKLRLVPLHISEVSLVDDDVADINNMSETKNKYQSYIKTLTQSDANNGGGFSCPRYCAETLFPPLDYSDMIPSQDIYPTDVHGETWRFRHAYRGAPKRHLLTTGWSDFVTDKLLVSGDSLVFVRDEYNDLHIGIRRSKKQNDSGFKFSLKRKLGSETGNCLGPSYGRLTSSLGELRISDKVMGIGRVKAEDVIEAVILGVNMQPFDVVYYPRVGTPEFFVKTSLIRTALQIRWYSGMRFKMAIEREDSSKINWLMGTIASLQTADPAWPDSLWRLLQVTWDEPDLLSNTKMLNLWQVEIVSDMPWFPFHPLLSSSKKLRLAEHPTFPNVAMTSTAGMQGGGHDHFSHSNSCYHLEKIPLGLFIAQQRFNHDASTSTTVPNSPMLLKESSSESDSSENVSSLILISTQPSEKPDHKLKEFQFFGQTMDHAKPKEFKFFGQTMDHGKPKEIQFVGQTMDHAKPKELVLFGQTIVHAKPKQLVLFGQNIQIDSRNENGEEKITNYSSDFPLQDSSSERLE</sequence>
<proteinExistence type="inferred from homology"/>
<feature type="region of interest" description="Disordered" evidence="9">
    <location>
        <begin position="472"/>
        <end position="498"/>
    </location>
</feature>
<dbReference type="Pfam" id="PF02362">
    <property type="entry name" value="B3"/>
    <property type="match status" value="1"/>
</dbReference>
<evidence type="ECO:0000313" key="11">
    <source>
        <dbReference type="EMBL" id="CAI8614596.1"/>
    </source>
</evidence>
<dbReference type="InterPro" id="IPR003340">
    <property type="entry name" value="B3_DNA-bd"/>
</dbReference>
<organism evidence="11 12">
    <name type="scientific">Vicia faba</name>
    <name type="common">Broad bean</name>
    <name type="synonym">Faba vulgaris</name>
    <dbReference type="NCBI Taxonomy" id="3906"/>
    <lineage>
        <taxon>Eukaryota</taxon>
        <taxon>Viridiplantae</taxon>
        <taxon>Streptophyta</taxon>
        <taxon>Embryophyta</taxon>
        <taxon>Tracheophyta</taxon>
        <taxon>Spermatophyta</taxon>
        <taxon>Magnoliopsida</taxon>
        <taxon>eudicotyledons</taxon>
        <taxon>Gunneridae</taxon>
        <taxon>Pentapetalae</taxon>
        <taxon>rosids</taxon>
        <taxon>fabids</taxon>
        <taxon>Fabales</taxon>
        <taxon>Fabaceae</taxon>
        <taxon>Papilionoideae</taxon>
        <taxon>50 kb inversion clade</taxon>
        <taxon>NPAAA clade</taxon>
        <taxon>Hologalegina</taxon>
        <taxon>IRL clade</taxon>
        <taxon>Fabeae</taxon>
        <taxon>Vicia</taxon>
    </lineage>
</organism>
<feature type="compositionally biased region" description="Polar residues" evidence="9">
    <location>
        <begin position="1"/>
        <end position="13"/>
    </location>
</feature>
<dbReference type="SUPFAM" id="SSF101936">
    <property type="entry name" value="DNA-binding pseudobarrel domain"/>
    <property type="match status" value="1"/>
</dbReference>
<dbReference type="Gene3D" id="2.40.330.10">
    <property type="entry name" value="DNA-binding pseudobarrel domain"/>
    <property type="match status" value="1"/>
</dbReference>
<keyword evidence="3 8" id="KW-0805">Transcription regulation</keyword>
<comment type="function">
    <text evidence="8">Auxin response factors (ARFs) are transcriptional factors that bind specifically to the DNA sequence 5'-TGTCTC-3' found in the auxin-responsive promoter elements (AuxREs).</text>
</comment>
<dbReference type="Pfam" id="PF06507">
    <property type="entry name" value="ARF_AD"/>
    <property type="match status" value="1"/>
</dbReference>
<reference evidence="11 12" key="1">
    <citation type="submission" date="2023-01" db="EMBL/GenBank/DDBJ databases">
        <authorList>
            <person name="Kreplak J."/>
        </authorList>
    </citation>
    <scope>NUCLEOTIDE SEQUENCE [LARGE SCALE GENOMIC DNA]</scope>
</reference>
<dbReference type="GO" id="GO:0006355">
    <property type="term" value="P:regulation of DNA-templated transcription"/>
    <property type="evidence" value="ECO:0007669"/>
    <property type="project" value="InterPro"/>
</dbReference>
<dbReference type="InterPro" id="IPR044835">
    <property type="entry name" value="ARF_plant"/>
</dbReference>
<evidence type="ECO:0000256" key="3">
    <source>
        <dbReference type="ARBA" id="ARBA00023015"/>
    </source>
</evidence>
<evidence type="ECO:0000256" key="1">
    <source>
        <dbReference type="ARBA" id="ARBA00004123"/>
    </source>
</evidence>
<evidence type="ECO:0000256" key="5">
    <source>
        <dbReference type="ARBA" id="ARBA00023163"/>
    </source>
</evidence>
<evidence type="ECO:0000256" key="8">
    <source>
        <dbReference type="RuleBase" id="RU004561"/>
    </source>
</evidence>
<feature type="region of interest" description="Disordered" evidence="9">
    <location>
        <begin position="592"/>
        <end position="617"/>
    </location>
</feature>
<keyword evidence="12" id="KW-1185">Reference proteome</keyword>
<keyword evidence="4 8" id="KW-0238">DNA-binding</keyword>
<comment type="subcellular location">
    <subcellularLocation>
        <location evidence="1 8">Nucleus</location>
    </subcellularLocation>
</comment>
<dbReference type="GO" id="GO:0003677">
    <property type="term" value="F:DNA binding"/>
    <property type="evidence" value="ECO:0007669"/>
    <property type="project" value="UniProtKB-KW"/>
</dbReference>
<feature type="domain" description="TF-B3" evidence="10">
    <location>
        <begin position="136"/>
        <end position="238"/>
    </location>
</feature>
<dbReference type="Gene3D" id="2.30.30.1040">
    <property type="match status" value="1"/>
</dbReference>
<accession>A0AAV1AVN1</accession>
<evidence type="ECO:0000256" key="2">
    <source>
        <dbReference type="ARBA" id="ARBA00007853"/>
    </source>
</evidence>
<comment type="similarity">
    <text evidence="2 8">Belongs to the ARF family.</text>
</comment>
<dbReference type="EMBL" id="OX451740">
    <property type="protein sequence ID" value="CAI8614596.1"/>
    <property type="molecule type" value="Genomic_DNA"/>
</dbReference>
<evidence type="ECO:0000259" key="10">
    <source>
        <dbReference type="PROSITE" id="PS50863"/>
    </source>
</evidence>
<evidence type="ECO:0000256" key="6">
    <source>
        <dbReference type="ARBA" id="ARBA00023242"/>
    </source>
</evidence>
<dbReference type="PROSITE" id="PS50863">
    <property type="entry name" value="B3"/>
    <property type="match status" value="1"/>
</dbReference>